<dbReference type="InterPro" id="IPR036038">
    <property type="entry name" value="Aminotransferase-like"/>
</dbReference>
<dbReference type="Gene3D" id="3.30.470.10">
    <property type="match status" value="1"/>
</dbReference>
<proteinExistence type="inferred from homology"/>
<evidence type="ECO:0000256" key="14">
    <source>
        <dbReference type="PIRSR" id="PIRSR006468-1"/>
    </source>
</evidence>
<dbReference type="Gene3D" id="3.20.10.10">
    <property type="entry name" value="D-amino Acid Aminotransferase, subunit A, domain 2"/>
    <property type="match status" value="1"/>
</dbReference>
<comment type="catalytic activity">
    <reaction evidence="13 17">
        <text>L-leucine + 2-oxoglutarate = 4-methyl-2-oxopentanoate + L-glutamate</text>
        <dbReference type="Rhea" id="RHEA:18321"/>
        <dbReference type="ChEBI" id="CHEBI:16810"/>
        <dbReference type="ChEBI" id="CHEBI:17865"/>
        <dbReference type="ChEBI" id="CHEBI:29985"/>
        <dbReference type="ChEBI" id="CHEBI:57427"/>
        <dbReference type="EC" id="2.6.1.42"/>
    </reaction>
</comment>
<dbReference type="InterPro" id="IPR001544">
    <property type="entry name" value="Aminotrans_IV"/>
</dbReference>
<name>A0A0R1NYK7_9LACO</name>
<comment type="similarity">
    <text evidence="5 15">Belongs to the class-IV pyridoxal-phosphate-dependent aminotransferase family.</text>
</comment>
<dbReference type="PROSITE" id="PS00770">
    <property type="entry name" value="AA_TRANSFER_CLASS_4"/>
    <property type="match status" value="1"/>
</dbReference>
<keyword evidence="6 17" id="KW-0032">Aminotransferase</keyword>
<dbReference type="PATRIC" id="fig|1423766.4.peg.754"/>
<dbReference type="FunFam" id="3.30.470.10:FF:000004">
    <property type="entry name" value="Branched-chain-amino-acid aminotransferase"/>
    <property type="match status" value="1"/>
</dbReference>
<comment type="catalytic activity">
    <reaction evidence="12 17">
        <text>L-isoleucine + 2-oxoglutarate = (S)-3-methyl-2-oxopentanoate + L-glutamate</text>
        <dbReference type="Rhea" id="RHEA:24801"/>
        <dbReference type="ChEBI" id="CHEBI:16810"/>
        <dbReference type="ChEBI" id="CHEBI:29985"/>
        <dbReference type="ChEBI" id="CHEBI:35146"/>
        <dbReference type="ChEBI" id="CHEBI:58045"/>
        <dbReference type="EC" id="2.6.1.42"/>
    </reaction>
</comment>
<dbReference type="Pfam" id="PF01063">
    <property type="entry name" value="Aminotran_4"/>
    <property type="match status" value="1"/>
</dbReference>
<dbReference type="SUPFAM" id="SSF56752">
    <property type="entry name" value="D-aminoacid aminotransferase-like PLP-dependent enzymes"/>
    <property type="match status" value="1"/>
</dbReference>
<keyword evidence="10 17" id="KW-0100">Branched-chain amino acid biosynthesis</keyword>
<keyword evidence="8 17" id="KW-0808">Transferase</keyword>
<evidence type="ECO:0000256" key="15">
    <source>
        <dbReference type="RuleBase" id="RU004106"/>
    </source>
</evidence>
<dbReference type="UniPathway" id="UPA00048">
    <property type="reaction ID" value="UER00073"/>
</dbReference>
<dbReference type="AlphaFoldDB" id="A0A0R1NYK7"/>
<keyword evidence="9 16" id="KW-0663">Pyridoxal phosphate</keyword>
<comment type="pathway">
    <text evidence="3 18">Amino-acid biosynthesis; L-valine biosynthesis; L-valine from pyruvate: step 4/4.</text>
</comment>
<keyword evidence="7 17" id="KW-0028">Amino-acid biosynthesis</keyword>
<dbReference type="GO" id="GO:0009099">
    <property type="term" value="P:L-valine biosynthetic process"/>
    <property type="evidence" value="ECO:0007669"/>
    <property type="project" value="UniProtKB-UniPathway"/>
</dbReference>
<dbReference type="InterPro" id="IPR018300">
    <property type="entry name" value="Aminotrans_IV_CS"/>
</dbReference>
<evidence type="ECO:0000256" key="16">
    <source>
        <dbReference type="RuleBase" id="RU004516"/>
    </source>
</evidence>
<dbReference type="InterPro" id="IPR043132">
    <property type="entry name" value="BCAT-like_C"/>
</dbReference>
<dbReference type="EC" id="2.6.1.42" evidence="17"/>
<dbReference type="PIRSF" id="PIRSF006468">
    <property type="entry name" value="BCAT1"/>
    <property type="match status" value="1"/>
</dbReference>
<keyword evidence="20" id="KW-1185">Reference proteome</keyword>
<dbReference type="UniPathway" id="UPA00049">
    <property type="reaction ID" value="UER00062"/>
</dbReference>
<dbReference type="FunFam" id="3.20.10.10:FF:000006">
    <property type="entry name" value="Branched-chain amino acid aminotransferase"/>
    <property type="match status" value="1"/>
</dbReference>
<evidence type="ECO:0000256" key="9">
    <source>
        <dbReference type="ARBA" id="ARBA00022898"/>
    </source>
</evidence>
<evidence type="ECO:0000256" key="13">
    <source>
        <dbReference type="ARBA" id="ARBA00049229"/>
    </source>
</evidence>
<dbReference type="Proteomes" id="UP000051439">
    <property type="component" value="Unassembled WGS sequence"/>
</dbReference>
<comment type="cofactor">
    <cofactor evidence="1 16">
        <name>pyridoxal 5'-phosphate</name>
        <dbReference type="ChEBI" id="CHEBI:597326"/>
    </cofactor>
</comment>
<protein>
    <recommendedName>
        <fullName evidence="17">Branched-chain-amino-acid aminotransferase</fullName>
        <ecNumber evidence="17">2.6.1.42</ecNumber>
    </recommendedName>
</protein>
<evidence type="ECO:0000256" key="5">
    <source>
        <dbReference type="ARBA" id="ARBA00009320"/>
    </source>
</evidence>
<evidence type="ECO:0000256" key="10">
    <source>
        <dbReference type="ARBA" id="ARBA00023304"/>
    </source>
</evidence>
<feature type="modified residue" description="N6-(pyridoxal phosphate)lysine" evidence="14">
    <location>
        <position position="257"/>
    </location>
</feature>
<dbReference type="PANTHER" id="PTHR42825">
    <property type="entry name" value="AMINO ACID AMINOTRANSFERASE"/>
    <property type="match status" value="1"/>
</dbReference>
<dbReference type="NCBIfam" id="NF009897">
    <property type="entry name" value="PRK13357.1"/>
    <property type="match status" value="1"/>
</dbReference>
<dbReference type="GO" id="GO:0052656">
    <property type="term" value="F:L-isoleucine-2-oxoglutarate transaminase activity"/>
    <property type="evidence" value="ECO:0007669"/>
    <property type="project" value="RHEA"/>
</dbReference>
<evidence type="ECO:0000256" key="12">
    <source>
        <dbReference type="ARBA" id="ARBA00048798"/>
    </source>
</evidence>
<dbReference type="EMBL" id="AZEB01000014">
    <property type="protein sequence ID" value="KRL21560.1"/>
    <property type="molecule type" value="Genomic_DNA"/>
</dbReference>
<dbReference type="CDD" id="cd01557">
    <property type="entry name" value="BCAT_beta_family"/>
    <property type="match status" value="1"/>
</dbReference>
<dbReference type="PANTHER" id="PTHR42825:SF2">
    <property type="entry name" value="BRANCHED-CHAIN-AMINO-ACID AMINOTRANSFERASE 3, CHLOROPLASTIC-RELATED"/>
    <property type="match status" value="1"/>
</dbReference>
<evidence type="ECO:0000313" key="20">
    <source>
        <dbReference type="Proteomes" id="UP000051439"/>
    </source>
</evidence>
<gene>
    <name evidence="19" type="ORF">FC98_GL000736</name>
</gene>
<evidence type="ECO:0000256" key="1">
    <source>
        <dbReference type="ARBA" id="ARBA00001933"/>
    </source>
</evidence>
<evidence type="ECO:0000256" key="2">
    <source>
        <dbReference type="ARBA" id="ARBA00004824"/>
    </source>
</evidence>
<dbReference type="InterPro" id="IPR005786">
    <property type="entry name" value="B_amino_transII"/>
</dbReference>
<sequence length="413" mass="45571">MGQLPGSAYFIRIVAQSRDQHVSPPNKNFSSEFLLEEAYAPISNRFAPLTLLLGQLLTALFRSLKEELLMAKAKPASEIDWNNLGFDYMDLPYRFLAHYQNGKWDDGELSEDATLHINEGSTSLHYGQADFEGLKAYRTKDGSIQLFRPDQNAKRMTRSSQRLLMPPFPEDKFINAVKEVVKANADYVPPYGTGATLYLRPLLIGVGGNIGVHPASEYIFTIFAMPVGAYYKGGLKPTNFTTSYYDRAAPHGTGQSKVGGNYGGSLLPGDEAHQAGYSDVIYLDPATHTKIEEAGSANFFGITQAGEFVTPKSESILPSITKYSLLWLAEHRLGLKPIEGDVFIDDLDRFTEAGAMGTAAVIAPIGGIEYQDQLHVFYSETEVGPITRKLYDELTGIQFGDVEAPEGWIQRVD</sequence>
<dbReference type="GO" id="GO:0052654">
    <property type="term" value="F:L-leucine-2-oxoglutarate transaminase activity"/>
    <property type="evidence" value="ECO:0007669"/>
    <property type="project" value="RHEA"/>
</dbReference>
<evidence type="ECO:0000256" key="7">
    <source>
        <dbReference type="ARBA" id="ARBA00022605"/>
    </source>
</evidence>
<dbReference type="UniPathway" id="UPA00047">
    <property type="reaction ID" value="UER00058"/>
</dbReference>
<comment type="caution">
    <text evidence="19">The sequence shown here is derived from an EMBL/GenBank/DDBJ whole genome shotgun (WGS) entry which is preliminary data.</text>
</comment>
<reference evidence="19 20" key="1">
    <citation type="journal article" date="2015" name="Genome Announc.">
        <title>Expanding the biotechnology potential of lactobacilli through comparative genomics of 213 strains and associated genera.</title>
        <authorList>
            <person name="Sun Z."/>
            <person name="Harris H.M."/>
            <person name="McCann A."/>
            <person name="Guo C."/>
            <person name="Argimon S."/>
            <person name="Zhang W."/>
            <person name="Yang X."/>
            <person name="Jeffery I.B."/>
            <person name="Cooney J.C."/>
            <person name="Kagawa T.F."/>
            <person name="Liu W."/>
            <person name="Song Y."/>
            <person name="Salvetti E."/>
            <person name="Wrobel A."/>
            <person name="Rasinkangas P."/>
            <person name="Parkhill J."/>
            <person name="Rea M.C."/>
            <person name="O'Sullivan O."/>
            <person name="Ritari J."/>
            <person name="Douillard F.P."/>
            <person name="Paul Ross R."/>
            <person name="Yang R."/>
            <person name="Briner A.E."/>
            <person name="Felis G.E."/>
            <person name="de Vos W.M."/>
            <person name="Barrangou R."/>
            <person name="Klaenhammer T.R."/>
            <person name="Caufield P.W."/>
            <person name="Cui Y."/>
            <person name="Zhang H."/>
            <person name="O'Toole P.W."/>
        </authorList>
    </citation>
    <scope>NUCLEOTIDE SEQUENCE [LARGE SCALE GENOMIC DNA]</scope>
    <source>
        <strain evidence="19 20">DSM 19906</strain>
    </source>
</reference>
<dbReference type="NCBIfam" id="TIGR01123">
    <property type="entry name" value="ilvE_II"/>
    <property type="match status" value="1"/>
</dbReference>
<comment type="catalytic activity">
    <reaction evidence="11 17">
        <text>L-valine + 2-oxoglutarate = 3-methyl-2-oxobutanoate + L-glutamate</text>
        <dbReference type="Rhea" id="RHEA:24813"/>
        <dbReference type="ChEBI" id="CHEBI:11851"/>
        <dbReference type="ChEBI" id="CHEBI:16810"/>
        <dbReference type="ChEBI" id="CHEBI:29985"/>
        <dbReference type="ChEBI" id="CHEBI:57762"/>
        <dbReference type="EC" id="2.6.1.42"/>
    </reaction>
</comment>
<evidence type="ECO:0000313" key="19">
    <source>
        <dbReference type="EMBL" id="KRL21560.1"/>
    </source>
</evidence>
<evidence type="ECO:0000256" key="17">
    <source>
        <dbReference type="RuleBase" id="RU004517"/>
    </source>
</evidence>
<evidence type="ECO:0000256" key="3">
    <source>
        <dbReference type="ARBA" id="ARBA00004931"/>
    </source>
</evidence>
<comment type="pathway">
    <text evidence="4 18">Amino-acid biosynthesis; L-leucine biosynthesis; L-leucine from 3-methyl-2-oxobutanoate: step 4/4.</text>
</comment>
<organism evidence="19 20">
    <name type="scientific">Lentilactobacillus kisonensis DSM 19906 = JCM 15041</name>
    <dbReference type="NCBI Taxonomy" id="1423766"/>
    <lineage>
        <taxon>Bacteria</taxon>
        <taxon>Bacillati</taxon>
        <taxon>Bacillota</taxon>
        <taxon>Bacilli</taxon>
        <taxon>Lactobacillales</taxon>
        <taxon>Lactobacillaceae</taxon>
        <taxon>Lentilactobacillus</taxon>
    </lineage>
</organism>
<accession>A0A0R1NYK7</accession>
<dbReference type="GO" id="GO:0009097">
    <property type="term" value="P:isoleucine biosynthetic process"/>
    <property type="evidence" value="ECO:0007669"/>
    <property type="project" value="UniProtKB-UniPathway"/>
</dbReference>
<evidence type="ECO:0000256" key="18">
    <source>
        <dbReference type="RuleBase" id="RU004519"/>
    </source>
</evidence>
<dbReference type="GO" id="GO:0052655">
    <property type="term" value="F:L-valine-2-oxoglutarate transaminase activity"/>
    <property type="evidence" value="ECO:0007669"/>
    <property type="project" value="RHEA"/>
</dbReference>
<evidence type="ECO:0000256" key="6">
    <source>
        <dbReference type="ARBA" id="ARBA00022576"/>
    </source>
</evidence>
<evidence type="ECO:0000256" key="8">
    <source>
        <dbReference type="ARBA" id="ARBA00022679"/>
    </source>
</evidence>
<comment type="pathway">
    <text evidence="2 18">Amino-acid biosynthesis; L-isoleucine biosynthesis; L-isoleucine from 2-oxobutanoate: step 4/4.</text>
</comment>
<dbReference type="GO" id="GO:0009098">
    <property type="term" value="P:L-leucine biosynthetic process"/>
    <property type="evidence" value="ECO:0007669"/>
    <property type="project" value="UniProtKB-UniPathway"/>
</dbReference>
<dbReference type="InterPro" id="IPR043131">
    <property type="entry name" value="BCAT-like_N"/>
</dbReference>
<evidence type="ECO:0000256" key="11">
    <source>
        <dbReference type="ARBA" id="ARBA00048212"/>
    </source>
</evidence>
<evidence type="ECO:0000256" key="4">
    <source>
        <dbReference type="ARBA" id="ARBA00005072"/>
    </source>
</evidence>
<dbReference type="InterPro" id="IPR033939">
    <property type="entry name" value="BCAT_family"/>
</dbReference>